<sequence>MGNPWVIIRIICITLFVSVSWNNEVVFGQQFPAMFVFGDSLVDCGNNNYLSSLAKANYVPYGIDFFAGPTGRFCNGKTIIDFLGDLLGLPLLPPFATTFTDRRNILTGVNYASAAAGILDESGKNLGDRFSLSQQVENFKSTLGQLKNIIIDERKLQQHLEKSLVVMNLGNNDYINNYLIPSIYSTSSTYNPQQYADLLIHHYTTHIMELYNLGLRKFLLAGIGPLGCMPSQIATGLAPPGKCVSYVNDMALSFNNRLLSLVDQLNSNHSNSNSTFVYGNTNGLFTEILNNPDSYGFTETDRGCCGIGRNRGQITCLPFSIPCFNRDQYIFWDAYHPSQAFNQIVARRAYSGGTSDCYPINVKQMAQI</sequence>
<dbReference type="Proteomes" id="UP001164539">
    <property type="component" value="Chromosome 7"/>
</dbReference>
<comment type="caution">
    <text evidence="1">The sequence shown here is derived from an EMBL/GenBank/DDBJ whole genome shotgun (WGS) entry which is preliminary data.</text>
</comment>
<gene>
    <name evidence="1" type="ORF">OWV82_013460</name>
</gene>
<proteinExistence type="predicted"/>
<reference evidence="1 2" key="1">
    <citation type="journal article" date="2023" name="Science">
        <title>Complex scaffold remodeling in plant triterpene biosynthesis.</title>
        <authorList>
            <person name="De La Pena R."/>
            <person name="Hodgson H."/>
            <person name="Liu J.C."/>
            <person name="Stephenson M.J."/>
            <person name="Martin A.C."/>
            <person name="Owen C."/>
            <person name="Harkess A."/>
            <person name="Leebens-Mack J."/>
            <person name="Jimenez L.E."/>
            <person name="Osbourn A."/>
            <person name="Sattely E.S."/>
        </authorList>
    </citation>
    <scope>NUCLEOTIDE SEQUENCE [LARGE SCALE GENOMIC DNA]</scope>
    <source>
        <strain evidence="2">cv. JPN11</strain>
        <tissue evidence="1">Leaf</tissue>
    </source>
</reference>
<evidence type="ECO:0000313" key="1">
    <source>
        <dbReference type="EMBL" id="KAJ4715064.1"/>
    </source>
</evidence>
<name>A0ACC1XWG1_MELAZ</name>
<protein>
    <submittedName>
        <fullName evidence="1">GDSL esterase/lipase</fullName>
    </submittedName>
</protein>
<accession>A0ACC1XWG1</accession>
<organism evidence="1 2">
    <name type="scientific">Melia azedarach</name>
    <name type="common">Chinaberry tree</name>
    <dbReference type="NCBI Taxonomy" id="155640"/>
    <lineage>
        <taxon>Eukaryota</taxon>
        <taxon>Viridiplantae</taxon>
        <taxon>Streptophyta</taxon>
        <taxon>Embryophyta</taxon>
        <taxon>Tracheophyta</taxon>
        <taxon>Spermatophyta</taxon>
        <taxon>Magnoliopsida</taxon>
        <taxon>eudicotyledons</taxon>
        <taxon>Gunneridae</taxon>
        <taxon>Pentapetalae</taxon>
        <taxon>rosids</taxon>
        <taxon>malvids</taxon>
        <taxon>Sapindales</taxon>
        <taxon>Meliaceae</taxon>
        <taxon>Melia</taxon>
    </lineage>
</organism>
<evidence type="ECO:0000313" key="2">
    <source>
        <dbReference type="Proteomes" id="UP001164539"/>
    </source>
</evidence>
<dbReference type="EMBL" id="CM051400">
    <property type="protein sequence ID" value="KAJ4715064.1"/>
    <property type="molecule type" value="Genomic_DNA"/>
</dbReference>
<keyword evidence="2" id="KW-1185">Reference proteome</keyword>